<organism evidence="3 4">
    <name type="scientific">Acorus gramineus</name>
    <name type="common">Dwarf sweet flag</name>
    <dbReference type="NCBI Taxonomy" id="55184"/>
    <lineage>
        <taxon>Eukaryota</taxon>
        <taxon>Viridiplantae</taxon>
        <taxon>Streptophyta</taxon>
        <taxon>Embryophyta</taxon>
        <taxon>Tracheophyta</taxon>
        <taxon>Spermatophyta</taxon>
        <taxon>Magnoliopsida</taxon>
        <taxon>Liliopsida</taxon>
        <taxon>Acoraceae</taxon>
        <taxon>Acorus</taxon>
    </lineage>
</organism>
<keyword evidence="2" id="KW-0472">Membrane</keyword>
<proteinExistence type="predicted"/>
<sequence length="81" mass="8827">MPRPSSSRPNLFPKSNLTNTSKDPIFTSFLIAFVSCSLVYIFLSVAFGPRRVSSFPTAVASVDGSGLRSEECCRGTKHLEL</sequence>
<evidence type="ECO:0000313" key="3">
    <source>
        <dbReference type="EMBL" id="KAK1269757.1"/>
    </source>
</evidence>
<evidence type="ECO:0000256" key="1">
    <source>
        <dbReference type="SAM" id="MobiDB-lite"/>
    </source>
</evidence>
<evidence type="ECO:0000256" key="2">
    <source>
        <dbReference type="SAM" id="Phobius"/>
    </source>
</evidence>
<dbReference type="AlphaFoldDB" id="A0AAV9AZT7"/>
<evidence type="ECO:0000313" key="4">
    <source>
        <dbReference type="Proteomes" id="UP001179952"/>
    </source>
</evidence>
<keyword evidence="2" id="KW-1133">Transmembrane helix</keyword>
<accession>A0AAV9AZT7</accession>
<feature type="region of interest" description="Disordered" evidence="1">
    <location>
        <begin position="1"/>
        <end position="22"/>
    </location>
</feature>
<keyword evidence="4" id="KW-1185">Reference proteome</keyword>
<gene>
    <name evidence="3" type="ORF">QJS04_geneDACA006248</name>
</gene>
<protein>
    <recommendedName>
        <fullName evidence="5">Transmembrane protein</fullName>
    </recommendedName>
</protein>
<dbReference type="Proteomes" id="UP001179952">
    <property type="component" value="Unassembled WGS sequence"/>
</dbReference>
<name>A0AAV9AZT7_ACOGR</name>
<evidence type="ECO:0008006" key="5">
    <source>
        <dbReference type="Google" id="ProtNLM"/>
    </source>
</evidence>
<reference evidence="3" key="1">
    <citation type="journal article" date="2023" name="Nat. Commun.">
        <title>Diploid and tetraploid genomes of Acorus and the evolution of monocots.</title>
        <authorList>
            <person name="Ma L."/>
            <person name="Liu K.W."/>
            <person name="Li Z."/>
            <person name="Hsiao Y.Y."/>
            <person name="Qi Y."/>
            <person name="Fu T."/>
            <person name="Tang G.D."/>
            <person name="Zhang D."/>
            <person name="Sun W.H."/>
            <person name="Liu D.K."/>
            <person name="Li Y."/>
            <person name="Chen G.Z."/>
            <person name="Liu X.D."/>
            <person name="Liao X.Y."/>
            <person name="Jiang Y.T."/>
            <person name="Yu X."/>
            <person name="Hao Y."/>
            <person name="Huang J."/>
            <person name="Zhao X.W."/>
            <person name="Ke S."/>
            <person name="Chen Y.Y."/>
            <person name="Wu W.L."/>
            <person name="Hsu J.L."/>
            <person name="Lin Y.F."/>
            <person name="Huang M.D."/>
            <person name="Li C.Y."/>
            <person name="Huang L."/>
            <person name="Wang Z.W."/>
            <person name="Zhao X."/>
            <person name="Zhong W.Y."/>
            <person name="Peng D.H."/>
            <person name="Ahmad S."/>
            <person name="Lan S."/>
            <person name="Zhang J.S."/>
            <person name="Tsai W.C."/>
            <person name="Van de Peer Y."/>
            <person name="Liu Z.J."/>
        </authorList>
    </citation>
    <scope>NUCLEOTIDE SEQUENCE</scope>
    <source>
        <strain evidence="3">SCP</strain>
    </source>
</reference>
<feature type="transmembrane region" description="Helical" evidence="2">
    <location>
        <begin position="25"/>
        <end position="47"/>
    </location>
</feature>
<dbReference type="EMBL" id="JAUJYN010000006">
    <property type="protein sequence ID" value="KAK1269757.1"/>
    <property type="molecule type" value="Genomic_DNA"/>
</dbReference>
<keyword evidence="2" id="KW-0812">Transmembrane</keyword>
<reference evidence="3" key="2">
    <citation type="submission" date="2023-06" db="EMBL/GenBank/DDBJ databases">
        <authorList>
            <person name="Ma L."/>
            <person name="Liu K.-W."/>
            <person name="Li Z."/>
            <person name="Hsiao Y.-Y."/>
            <person name="Qi Y."/>
            <person name="Fu T."/>
            <person name="Tang G."/>
            <person name="Zhang D."/>
            <person name="Sun W.-H."/>
            <person name="Liu D.-K."/>
            <person name="Li Y."/>
            <person name="Chen G.-Z."/>
            <person name="Liu X.-D."/>
            <person name="Liao X.-Y."/>
            <person name="Jiang Y.-T."/>
            <person name="Yu X."/>
            <person name="Hao Y."/>
            <person name="Huang J."/>
            <person name="Zhao X.-W."/>
            <person name="Ke S."/>
            <person name="Chen Y.-Y."/>
            <person name="Wu W.-L."/>
            <person name="Hsu J.-L."/>
            <person name="Lin Y.-F."/>
            <person name="Huang M.-D."/>
            <person name="Li C.-Y."/>
            <person name="Huang L."/>
            <person name="Wang Z.-W."/>
            <person name="Zhao X."/>
            <person name="Zhong W.-Y."/>
            <person name="Peng D.-H."/>
            <person name="Ahmad S."/>
            <person name="Lan S."/>
            <person name="Zhang J.-S."/>
            <person name="Tsai W.-C."/>
            <person name="Van De Peer Y."/>
            <person name="Liu Z.-J."/>
        </authorList>
    </citation>
    <scope>NUCLEOTIDE SEQUENCE</scope>
    <source>
        <strain evidence="3">SCP</strain>
        <tissue evidence="3">Leaves</tissue>
    </source>
</reference>
<comment type="caution">
    <text evidence="3">The sequence shown here is derived from an EMBL/GenBank/DDBJ whole genome shotgun (WGS) entry which is preliminary data.</text>
</comment>